<dbReference type="PANTHER" id="PTHR30193">
    <property type="entry name" value="ABC TRANSPORTER PERMEASE PROTEIN"/>
    <property type="match status" value="1"/>
</dbReference>
<feature type="domain" description="ABC transmembrane type-1" evidence="8">
    <location>
        <begin position="85"/>
        <end position="297"/>
    </location>
</feature>
<reference evidence="9" key="1">
    <citation type="submission" date="2019-09" db="EMBL/GenBank/DDBJ databases">
        <title>Characterisation of the sponge microbiome using genome-centric metagenomics.</title>
        <authorList>
            <person name="Engelberts J.P."/>
            <person name="Robbins S.J."/>
            <person name="De Goeij J.M."/>
            <person name="Aranda M."/>
            <person name="Bell S.C."/>
            <person name="Webster N.S."/>
        </authorList>
    </citation>
    <scope>NUCLEOTIDE SEQUENCE</scope>
    <source>
        <strain evidence="9">SB0664_bin_27</strain>
    </source>
</reference>
<keyword evidence="3" id="KW-1003">Cell membrane</keyword>
<dbReference type="AlphaFoldDB" id="A0A6B0YQL2"/>
<dbReference type="GO" id="GO:0005886">
    <property type="term" value="C:plasma membrane"/>
    <property type="evidence" value="ECO:0007669"/>
    <property type="project" value="UniProtKB-SubCell"/>
</dbReference>
<evidence type="ECO:0000256" key="2">
    <source>
        <dbReference type="ARBA" id="ARBA00022448"/>
    </source>
</evidence>
<dbReference type="GO" id="GO:0055085">
    <property type="term" value="P:transmembrane transport"/>
    <property type="evidence" value="ECO:0007669"/>
    <property type="project" value="InterPro"/>
</dbReference>
<dbReference type="InterPro" id="IPR000515">
    <property type="entry name" value="MetI-like"/>
</dbReference>
<proteinExistence type="inferred from homology"/>
<evidence type="ECO:0000256" key="1">
    <source>
        <dbReference type="ARBA" id="ARBA00004651"/>
    </source>
</evidence>
<keyword evidence="2 7" id="KW-0813">Transport</keyword>
<comment type="similarity">
    <text evidence="7">Belongs to the binding-protein-dependent transport system permease family.</text>
</comment>
<evidence type="ECO:0000256" key="4">
    <source>
        <dbReference type="ARBA" id="ARBA00022692"/>
    </source>
</evidence>
<accession>A0A6B0YQL2</accession>
<feature type="transmembrane region" description="Helical" evidence="7">
    <location>
        <begin position="90"/>
        <end position="110"/>
    </location>
</feature>
<name>A0A6B0YQL2_9CHLR</name>
<feature type="transmembrane region" description="Helical" evidence="7">
    <location>
        <begin position="122"/>
        <end position="142"/>
    </location>
</feature>
<keyword evidence="6 7" id="KW-0472">Membrane</keyword>
<dbReference type="PANTHER" id="PTHR30193:SF37">
    <property type="entry name" value="INNER MEMBRANE ABC TRANSPORTER PERMEASE PROTEIN YCJO"/>
    <property type="match status" value="1"/>
</dbReference>
<keyword evidence="4 7" id="KW-0812">Transmembrane</keyword>
<feature type="transmembrane region" description="Helical" evidence="7">
    <location>
        <begin position="27"/>
        <end position="54"/>
    </location>
</feature>
<feature type="transmembrane region" description="Helical" evidence="7">
    <location>
        <begin position="224"/>
        <end position="245"/>
    </location>
</feature>
<keyword evidence="5 7" id="KW-1133">Transmembrane helix</keyword>
<dbReference type="EMBL" id="VXRG01000066">
    <property type="protein sequence ID" value="MXY93326.1"/>
    <property type="molecule type" value="Genomic_DNA"/>
</dbReference>
<evidence type="ECO:0000256" key="6">
    <source>
        <dbReference type="ARBA" id="ARBA00023136"/>
    </source>
</evidence>
<comment type="subcellular location">
    <subcellularLocation>
        <location evidence="1 7">Cell membrane</location>
        <topology evidence="1 7">Multi-pass membrane protein</topology>
    </subcellularLocation>
</comment>
<organism evidence="9">
    <name type="scientific">Caldilineaceae bacterium SB0664_bin_27</name>
    <dbReference type="NCBI Taxonomy" id="2605260"/>
    <lineage>
        <taxon>Bacteria</taxon>
        <taxon>Bacillati</taxon>
        <taxon>Chloroflexota</taxon>
        <taxon>Caldilineae</taxon>
        <taxon>Caldilineales</taxon>
        <taxon>Caldilineaceae</taxon>
    </lineage>
</organism>
<evidence type="ECO:0000256" key="5">
    <source>
        <dbReference type="ARBA" id="ARBA00022989"/>
    </source>
</evidence>
<comment type="caution">
    <text evidence="9">The sequence shown here is derived from an EMBL/GenBank/DDBJ whole genome shotgun (WGS) entry which is preliminary data.</text>
</comment>
<dbReference type="InterPro" id="IPR051393">
    <property type="entry name" value="ABC_transporter_permease"/>
</dbReference>
<dbReference type="Gene3D" id="1.10.3720.10">
    <property type="entry name" value="MetI-like"/>
    <property type="match status" value="1"/>
</dbReference>
<evidence type="ECO:0000256" key="3">
    <source>
        <dbReference type="ARBA" id="ARBA00022475"/>
    </source>
</evidence>
<feature type="transmembrane region" description="Helical" evidence="7">
    <location>
        <begin position="281"/>
        <end position="300"/>
    </location>
</feature>
<dbReference type="PROSITE" id="PS50928">
    <property type="entry name" value="ABC_TM1"/>
    <property type="match status" value="1"/>
</dbReference>
<sequence length="309" mass="35121">MSAVTTPARGRVREFLGSNRGREAIEAYILILPTILGLIVFTASPVLASLYYSFTRWNLLSTPKWQAFDNYIELLTEDPLFWITIKNTGYYVLGTVPTGTVLALLLAIALNQKIRFVAVFRTIYFLPVVSSVVAISVLWLWLYQSDFGLVNELLRSLGFRGVRWLSSVTWAMPAIIIMSIWHGLGYNIVIFIAGLQGIPQDYYEAATVDGANAWHKFINITIPLLSPVTFFVLTLSVINSFQVFAQAYVMTRGGPVNATKTIVYYLFQQGFENFHMGYASALAYVLFVIIVSLTLFQFWFQRRWVHYEL</sequence>
<dbReference type="InterPro" id="IPR035906">
    <property type="entry name" value="MetI-like_sf"/>
</dbReference>
<gene>
    <name evidence="9" type="ORF">F4Y42_07755</name>
</gene>
<dbReference type="Pfam" id="PF00528">
    <property type="entry name" value="BPD_transp_1"/>
    <property type="match status" value="1"/>
</dbReference>
<evidence type="ECO:0000256" key="7">
    <source>
        <dbReference type="RuleBase" id="RU363032"/>
    </source>
</evidence>
<evidence type="ECO:0000313" key="9">
    <source>
        <dbReference type="EMBL" id="MXY93326.1"/>
    </source>
</evidence>
<protein>
    <submittedName>
        <fullName evidence="9">Sugar ABC transporter permease</fullName>
    </submittedName>
</protein>
<evidence type="ECO:0000259" key="8">
    <source>
        <dbReference type="PROSITE" id="PS50928"/>
    </source>
</evidence>
<dbReference type="CDD" id="cd06261">
    <property type="entry name" value="TM_PBP2"/>
    <property type="match status" value="1"/>
</dbReference>
<dbReference type="SUPFAM" id="SSF161098">
    <property type="entry name" value="MetI-like"/>
    <property type="match status" value="1"/>
</dbReference>